<feature type="domain" description="AMP-binding enzyme C-terminal" evidence="4">
    <location>
        <begin position="469"/>
        <end position="554"/>
    </location>
</feature>
<dbReference type="Pfam" id="PF00501">
    <property type="entry name" value="AMP-binding"/>
    <property type="match status" value="1"/>
</dbReference>
<proteinExistence type="inferred from homology"/>
<dbReference type="PROSITE" id="PS00455">
    <property type="entry name" value="AMP_BINDING"/>
    <property type="match status" value="1"/>
</dbReference>
<accession>A0A4Y7PNE5</accession>
<keyword evidence="6" id="KW-1185">Reference proteome</keyword>
<dbReference type="AlphaFoldDB" id="A0A4Y7PNE5"/>
<dbReference type="VEuPathDB" id="FungiDB:BD410DRAFT_795204"/>
<evidence type="ECO:0000313" key="5">
    <source>
        <dbReference type="EMBL" id="TDL16556.1"/>
    </source>
</evidence>
<evidence type="ECO:0000259" key="3">
    <source>
        <dbReference type="Pfam" id="PF00501"/>
    </source>
</evidence>
<dbReference type="EMBL" id="ML170240">
    <property type="protein sequence ID" value="TDL16556.1"/>
    <property type="molecule type" value="Genomic_DNA"/>
</dbReference>
<sequence>MAPRIIKSPFPPVPPLPPLNFHTFLFQFPPGNGIPKDHTIHVDGLTGETRSVGQFLERVKDGATALTASISQGGLGIAPGSDEIVGILSPNSLDYIVLVHSCLYSTIPFALLQSHTTQAGLNYLLGKINATRIFVHPSLLSQALQGAKDIGLPADRIYVLGGQVHGRKDFDALIKNVRSKDLQRQEVVPAKKDTLAYLLFSSGTSGPPKGVMISHGNLIFSIVQNLLNMQEAVKVMPPMQPTSPPMWLCFLPFYHSFGLHYFMFRTFVVPITLVILPRWNLDQVLEAIPQYKITHLALVPSLIHQLVNSPKTEKADLSSLQFAGSGAAYLPPELSKKMSKFLKGSPEIPEGYGLSEATISSLARPLPGMLGLQPAPRSTGILLAGQEARIVREDGTDADVNEPGEFWIKGPNVVLGYWKDEAATKATFLPDGWLKTGDRFRVDENGTFFFEDRMKDTLKISGVQVAPAEIETTILSQPDNIVTDVAVAGVPGGRTHDEKVPRAWLVLSDSGKALGEKEVARRVNAWVEERLSKYKWLKGGVGFVDEVPKSPTGKVLRRVLQDAYAKELKEKAKL</sequence>
<organism evidence="5 6">
    <name type="scientific">Rickenella mellea</name>
    <dbReference type="NCBI Taxonomy" id="50990"/>
    <lineage>
        <taxon>Eukaryota</taxon>
        <taxon>Fungi</taxon>
        <taxon>Dikarya</taxon>
        <taxon>Basidiomycota</taxon>
        <taxon>Agaricomycotina</taxon>
        <taxon>Agaricomycetes</taxon>
        <taxon>Hymenochaetales</taxon>
        <taxon>Rickenellaceae</taxon>
        <taxon>Rickenella</taxon>
    </lineage>
</organism>
<dbReference type="Gene3D" id="3.30.300.30">
    <property type="match status" value="1"/>
</dbReference>
<dbReference type="Proteomes" id="UP000294933">
    <property type="component" value="Unassembled WGS sequence"/>
</dbReference>
<evidence type="ECO:0000256" key="1">
    <source>
        <dbReference type="ARBA" id="ARBA00006432"/>
    </source>
</evidence>
<dbReference type="InterPro" id="IPR045851">
    <property type="entry name" value="AMP-bd_C_sf"/>
</dbReference>
<reference evidence="5 6" key="1">
    <citation type="submission" date="2018-06" db="EMBL/GenBank/DDBJ databases">
        <title>A transcriptomic atlas of mushroom development highlights an independent origin of complex multicellularity.</title>
        <authorList>
            <consortium name="DOE Joint Genome Institute"/>
            <person name="Krizsan K."/>
            <person name="Almasi E."/>
            <person name="Merenyi Z."/>
            <person name="Sahu N."/>
            <person name="Viragh M."/>
            <person name="Koszo T."/>
            <person name="Mondo S."/>
            <person name="Kiss B."/>
            <person name="Balint B."/>
            <person name="Kues U."/>
            <person name="Barry K."/>
            <person name="Hegedus J.C."/>
            <person name="Henrissat B."/>
            <person name="Johnson J."/>
            <person name="Lipzen A."/>
            <person name="Ohm R."/>
            <person name="Nagy I."/>
            <person name="Pangilinan J."/>
            <person name="Yan J."/>
            <person name="Xiong Y."/>
            <person name="Grigoriev I.V."/>
            <person name="Hibbett D.S."/>
            <person name="Nagy L.G."/>
        </authorList>
    </citation>
    <scope>NUCLEOTIDE SEQUENCE [LARGE SCALE GENOMIC DNA]</scope>
    <source>
        <strain evidence="5 6">SZMC22713</strain>
    </source>
</reference>
<dbReference type="InterPro" id="IPR025110">
    <property type="entry name" value="AMP-bd_C"/>
</dbReference>
<gene>
    <name evidence="5" type="ORF">BD410DRAFT_795204</name>
</gene>
<dbReference type="PANTHER" id="PTHR24096:SF149">
    <property type="entry name" value="AMP-BINDING DOMAIN-CONTAINING PROTEIN-RELATED"/>
    <property type="match status" value="1"/>
</dbReference>
<protein>
    <submittedName>
        <fullName evidence="5">Acetyl-CoA synthetase-like protein</fullName>
    </submittedName>
</protein>
<dbReference type="Gene3D" id="3.40.50.12780">
    <property type="entry name" value="N-terminal domain of ligase-like"/>
    <property type="match status" value="1"/>
</dbReference>
<comment type="similarity">
    <text evidence="1">Belongs to the ATP-dependent AMP-binding enzyme family.</text>
</comment>
<dbReference type="GO" id="GO:0016405">
    <property type="term" value="F:CoA-ligase activity"/>
    <property type="evidence" value="ECO:0007669"/>
    <property type="project" value="TreeGrafter"/>
</dbReference>
<dbReference type="STRING" id="50990.A0A4Y7PNE5"/>
<evidence type="ECO:0000256" key="2">
    <source>
        <dbReference type="ARBA" id="ARBA00022598"/>
    </source>
</evidence>
<dbReference type="Pfam" id="PF13193">
    <property type="entry name" value="AMP-binding_C"/>
    <property type="match status" value="1"/>
</dbReference>
<dbReference type="InterPro" id="IPR000873">
    <property type="entry name" value="AMP-dep_synth/lig_dom"/>
</dbReference>
<evidence type="ECO:0000313" key="6">
    <source>
        <dbReference type="Proteomes" id="UP000294933"/>
    </source>
</evidence>
<dbReference type="OrthoDB" id="1898221at2759"/>
<dbReference type="SUPFAM" id="SSF56801">
    <property type="entry name" value="Acetyl-CoA synthetase-like"/>
    <property type="match status" value="1"/>
</dbReference>
<dbReference type="InterPro" id="IPR020845">
    <property type="entry name" value="AMP-binding_CS"/>
</dbReference>
<dbReference type="InterPro" id="IPR042099">
    <property type="entry name" value="ANL_N_sf"/>
</dbReference>
<name>A0A4Y7PNE5_9AGAM</name>
<evidence type="ECO:0000259" key="4">
    <source>
        <dbReference type="Pfam" id="PF13193"/>
    </source>
</evidence>
<dbReference type="PANTHER" id="PTHR24096">
    <property type="entry name" value="LONG-CHAIN-FATTY-ACID--COA LIGASE"/>
    <property type="match status" value="1"/>
</dbReference>
<keyword evidence="2" id="KW-0436">Ligase</keyword>
<feature type="domain" description="AMP-dependent synthetase/ligase" evidence="3">
    <location>
        <begin position="37"/>
        <end position="418"/>
    </location>
</feature>